<dbReference type="Gene3D" id="1.20.144.10">
    <property type="entry name" value="Phosphatidic acid phosphatase type 2/haloperoxidase"/>
    <property type="match status" value="1"/>
</dbReference>
<dbReference type="STRING" id="1075417.SAMN05421823_110184"/>
<dbReference type="InterPro" id="IPR036938">
    <property type="entry name" value="PAP2/HPO_sf"/>
</dbReference>
<dbReference type="PANTHER" id="PTHR14969:SF62">
    <property type="entry name" value="DECAPRENYLPHOSPHORYL-5-PHOSPHORIBOSE PHOSPHATASE RV3807C-RELATED"/>
    <property type="match status" value="1"/>
</dbReference>
<dbReference type="Pfam" id="PF01569">
    <property type="entry name" value="PAP2"/>
    <property type="match status" value="1"/>
</dbReference>
<keyword evidence="5" id="KW-1133">Transmembrane helix</keyword>
<comment type="subcellular location">
    <subcellularLocation>
        <location evidence="1">Cell membrane</location>
        <topology evidence="1">Multi-pass membrane protein</topology>
    </subcellularLocation>
</comment>
<evidence type="ECO:0000256" key="3">
    <source>
        <dbReference type="ARBA" id="ARBA00022692"/>
    </source>
</evidence>
<feature type="domain" description="Phosphatidic acid phosphatase type 2/haloperoxidase" evidence="7">
    <location>
        <begin position="130"/>
        <end position="250"/>
    </location>
</feature>
<name>A0A1G9QIB7_9BACT</name>
<keyword evidence="4" id="KW-0378">Hydrolase</keyword>
<reference evidence="8 9" key="1">
    <citation type="submission" date="2016-10" db="EMBL/GenBank/DDBJ databases">
        <authorList>
            <person name="de Groot N.N."/>
        </authorList>
    </citation>
    <scope>NUCLEOTIDE SEQUENCE [LARGE SCALE GENOMIC DNA]</scope>
    <source>
        <strain evidence="8 9">DSM 25186</strain>
    </source>
</reference>
<dbReference type="PANTHER" id="PTHR14969">
    <property type="entry name" value="SPHINGOSINE-1-PHOSPHATE PHOSPHOHYDROLASE"/>
    <property type="match status" value="1"/>
</dbReference>
<dbReference type="CDD" id="cd01610">
    <property type="entry name" value="PAP2_like"/>
    <property type="match status" value="1"/>
</dbReference>
<evidence type="ECO:0000259" key="7">
    <source>
        <dbReference type="SMART" id="SM00014"/>
    </source>
</evidence>
<dbReference type="SUPFAM" id="SSF48317">
    <property type="entry name" value="Acid phosphatase/Vanadium-dependent haloperoxidase"/>
    <property type="match status" value="1"/>
</dbReference>
<dbReference type="GO" id="GO:0005886">
    <property type="term" value="C:plasma membrane"/>
    <property type="evidence" value="ECO:0007669"/>
    <property type="project" value="UniProtKB-SubCell"/>
</dbReference>
<evidence type="ECO:0000256" key="5">
    <source>
        <dbReference type="ARBA" id="ARBA00022989"/>
    </source>
</evidence>
<dbReference type="InterPro" id="IPR000326">
    <property type="entry name" value="PAP2/HPO"/>
</dbReference>
<gene>
    <name evidence="8" type="ORF">SAMN05421823_110184</name>
</gene>
<dbReference type="EMBL" id="FNFO01000010">
    <property type="protein sequence ID" value="SDM10788.1"/>
    <property type="molecule type" value="Genomic_DNA"/>
</dbReference>
<evidence type="ECO:0000256" key="2">
    <source>
        <dbReference type="ARBA" id="ARBA00022475"/>
    </source>
</evidence>
<proteinExistence type="predicted"/>
<evidence type="ECO:0000313" key="8">
    <source>
        <dbReference type="EMBL" id="SDM10788.1"/>
    </source>
</evidence>
<dbReference type="GO" id="GO:0016787">
    <property type="term" value="F:hydrolase activity"/>
    <property type="evidence" value="ECO:0007669"/>
    <property type="project" value="UniProtKB-KW"/>
</dbReference>
<dbReference type="AlphaFoldDB" id="A0A1G9QIB7"/>
<dbReference type="SMART" id="SM00014">
    <property type="entry name" value="acidPPc"/>
    <property type="match status" value="1"/>
</dbReference>
<keyword evidence="3" id="KW-0812">Transmembrane</keyword>
<evidence type="ECO:0000256" key="1">
    <source>
        <dbReference type="ARBA" id="ARBA00004651"/>
    </source>
</evidence>
<organism evidence="8 9">
    <name type="scientific">Catalinimonas alkaloidigena</name>
    <dbReference type="NCBI Taxonomy" id="1075417"/>
    <lineage>
        <taxon>Bacteria</taxon>
        <taxon>Pseudomonadati</taxon>
        <taxon>Bacteroidota</taxon>
        <taxon>Cytophagia</taxon>
        <taxon>Cytophagales</taxon>
        <taxon>Catalimonadaceae</taxon>
        <taxon>Catalinimonas</taxon>
    </lineage>
</organism>
<keyword evidence="2" id="KW-1003">Cell membrane</keyword>
<evidence type="ECO:0000256" key="4">
    <source>
        <dbReference type="ARBA" id="ARBA00022801"/>
    </source>
</evidence>
<evidence type="ECO:0000256" key="6">
    <source>
        <dbReference type="ARBA" id="ARBA00023136"/>
    </source>
</evidence>
<keyword evidence="6" id="KW-0472">Membrane</keyword>
<dbReference type="Proteomes" id="UP000198510">
    <property type="component" value="Unassembled WGS sequence"/>
</dbReference>
<keyword evidence="9" id="KW-1185">Reference proteome</keyword>
<dbReference type="RefSeq" id="WP_089686261.1">
    <property type="nucleotide sequence ID" value="NZ_FNFO01000010.1"/>
</dbReference>
<protein>
    <submittedName>
        <fullName evidence="8">Membrane-associated phospholipid phosphatase</fullName>
    </submittedName>
</protein>
<accession>A0A1G9QIB7</accession>
<dbReference type="OrthoDB" id="9806134at2"/>
<evidence type="ECO:0000313" key="9">
    <source>
        <dbReference type="Proteomes" id="UP000198510"/>
    </source>
</evidence>
<sequence>MPPYHLLFSFRLHLLSLMLVTLVGQAQPPAPAEPRLGSFEFRWELDVPLLVGGGGLAILGEYLAQETHPLTLQQLPSYERQQINGFDRVATFQNHAGAATATDILAAGAAVTPLLLLASREVRHDLIPVLVVYAETATTSMGFTNLIKASVLRVRPYVYNPEVPSERKRVPDARHSFFSGHTANTAAFSFLTAYMISKYSEHPAVKATAWTGAALLPATVGFLRVKAGRHFPTDVLVGYAVGASIGVLIPHLHRLQLPPDTAARRLRLHMVGNGVGLVYAL</sequence>